<evidence type="ECO:0000256" key="2">
    <source>
        <dbReference type="SAM" id="SignalP"/>
    </source>
</evidence>
<protein>
    <submittedName>
        <fullName evidence="3">Tripartite tricarboxylate transporter substrate binding protein</fullName>
    </submittedName>
</protein>
<proteinExistence type="inferred from homology"/>
<feature type="chain" id="PRO_5018717092" evidence="2">
    <location>
        <begin position="33"/>
        <end position="335"/>
    </location>
</feature>
<feature type="signal peptide" evidence="2">
    <location>
        <begin position="1"/>
        <end position="32"/>
    </location>
</feature>
<comment type="caution">
    <text evidence="3">The sequence shown here is derived from an EMBL/GenBank/DDBJ whole genome shotgun (WGS) entry which is preliminary data.</text>
</comment>
<comment type="similarity">
    <text evidence="1">Belongs to the UPF0065 (bug) family.</text>
</comment>
<dbReference type="Gene3D" id="3.40.190.10">
    <property type="entry name" value="Periplasmic binding protein-like II"/>
    <property type="match status" value="1"/>
</dbReference>
<keyword evidence="2" id="KW-0732">Signal</keyword>
<dbReference type="RefSeq" id="WP_094437624.1">
    <property type="nucleotide sequence ID" value="NZ_NKDB02000004.1"/>
</dbReference>
<organism evidence="3 4">
    <name type="scientific">Alicycliphilus denitrificans</name>
    <dbReference type="NCBI Taxonomy" id="179636"/>
    <lineage>
        <taxon>Bacteria</taxon>
        <taxon>Pseudomonadati</taxon>
        <taxon>Pseudomonadota</taxon>
        <taxon>Betaproteobacteria</taxon>
        <taxon>Burkholderiales</taxon>
        <taxon>Comamonadaceae</taxon>
        <taxon>Alicycliphilus</taxon>
    </lineage>
</organism>
<dbReference type="InterPro" id="IPR005064">
    <property type="entry name" value="BUG"/>
</dbReference>
<name>A0A3R7HMF5_9BURK</name>
<gene>
    <name evidence="3" type="ORF">CE154_018585</name>
</gene>
<dbReference type="AlphaFoldDB" id="A0A3R7HMF5"/>
<dbReference type="PANTHER" id="PTHR42928">
    <property type="entry name" value="TRICARBOXYLATE-BINDING PROTEIN"/>
    <property type="match status" value="1"/>
</dbReference>
<dbReference type="InterPro" id="IPR006311">
    <property type="entry name" value="TAT_signal"/>
</dbReference>
<evidence type="ECO:0000313" key="4">
    <source>
        <dbReference type="Proteomes" id="UP000216225"/>
    </source>
</evidence>
<dbReference type="PIRSF" id="PIRSF017082">
    <property type="entry name" value="YflP"/>
    <property type="match status" value="1"/>
</dbReference>
<dbReference type="SUPFAM" id="SSF53850">
    <property type="entry name" value="Periplasmic binding protein-like II"/>
    <property type="match status" value="1"/>
</dbReference>
<dbReference type="Gene3D" id="3.40.190.150">
    <property type="entry name" value="Bordetella uptake gene, domain 1"/>
    <property type="match status" value="1"/>
</dbReference>
<evidence type="ECO:0000256" key="1">
    <source>
        <dbReference type="ARBA" id="ARBA00006987"/>
    </source>
</evidence>
<dbReference type="PROSITE" id="PS51318">
    <property type="entry name" value="TAT"/>
    <property type="match status" value="1"/>
</dbReference>
<dbReference type="Proteomes" id="UP000216225">
    <property type="component" value="Unassembled WGS sequence"/>
</dbReference>
<dbReference type="EMBL" id="NKDB02000004">
    <property type="protein sequence ID" value="RKJ95115.1"/>
    <property type="molecule type" value="Genomic_DNA"/>
</dbReference>
<reference evidence="3 4" key="1">
    <citation type="submission" date="2018-09" db="EMBL/GenBank/DDBJ databases">
        <title>Genome comparison of Alicycliphilus sp. BQ1, a polyurethanolytic bacterium, with its closest phylogenetic relatives Alicycliphilus denitrificans BC and K601, unable to attack polyurethane.</title>
        <authorList>
            <person name="Loza-Tavera H."/>
            <person name="Lozano L."/>
            <person name="Cevallos M."/>
            <person name="Maya-Lucas O."/>
            <person name="Garcia-Mena J."/>
            <person name="Hernandez J."/>
        </authorList>
    </citation>
    <scope>NUCLEOTIDE SEQUENCE [LARGE SCALE GENOMIC DNA]</scope>
    <source>
        <strain evidence="3 4">BQ1</strain>
    </source>
</reference>
<sequence>MTAIKNLSSRRDWLKAGCATLALGLTAGAAQAQQDWPTRPVRIVLAIAAGSSGDTLARLIAPKLEARWKQPVIVENKPGASGVVGTEYVVRATDGHTLLLGTQSSFLPKYTQKGLRFDPLTDLVAVRKVLNYEFVIATNGETAQQARTLKDLIALSKKDGKGVFLSGLGPVSVFNLSYAILNQQLGMQYSAVNYSNVNDANLSLVRNDTQFIVNNPASLRQHFASGALVPLAAISTQRYPSLPEVPTLAEAVGYKGYLPQLWTGFFVPKGTPAAVVDRINRDVQAVFAEEEFRKQVEAKLTATVAASSPETFAKEIREETAIWQDLFKSLNIQPE</sequence>
<dbReference type="PANTHER" id="PTHR42928:SF5">
    <property type="entry name" value="BLR1237 PROTEIN"/>
    <property type="match status" value="1"/>
</dbReference>
<dbReference type="Pfam" id="PF03401">
    <property type="entry name" value="TctC"/>
    <property type="match status" value="1"/>
</dbReference>
<dbReference type="InterPro" id="IPR042100">
    <property type="entry name" value="Bug_dom1"/>
</dbReference>
<evidence type="ECO:0000313" key="3">
    <source>
        <dbReference type="EMBL" id="RKJ95115.1"/>
    </source>
</evidence>
<dbReference type="CDD" id="cd07012">
    <property type="entry name" value="PBP2_Bug_TTT"/>
    <property type="match status" value="1"/>
</dbReference>
<accession>A0A3R7HMF5</accession>